<dbReference type="EMBL" id="BSYO01000035">
    <property type="protein sequence ID" value="GMH29016.1"/>
    <property type="molecule type" value="Genomic_DNA"/>
</dbReference>
<accession>A0AAD3THD7</accession>
<proteinExistence type="predicted"/>
<evidence type="ECO:0000313" key="2">
    <source>
        <dbReference type="Proteomes" id="UP001279734"/>
    </source>
</evidence>
<keyword evidence="2" id="KW-1185">Reference proteome</keyword>
<organism evidence="1 2">
    <name type="scientific">Nepenthes gracilis</name>
    <name type="common">Slender pitcher plant</name>
    <dbReference type="NCBI Taxonomy" id="150966"/>
    <lineage>
        <taxon>Eukaryota</taxon>
        <taxon>Viridiplantae</taxon>
        <taxon>Streptophyta</taxon>
        <taxon>Embryophyta</taxon>
        <taxon>Tracheophyta</taxon>
        <taxon>Spermatophyta</taxon>
        <taxon>Magnoliopsida</taxon>
        <taxon>eudicotyledons</taxon>
        <taxon>Gunneridae</taxon>
        <taxon>Pentapetalae</taxon>
        <taxon>Caryophyllales</taxon>
        <taxon>Nepenthaceae</taxon>
        <taxon>Nepenthes</taxon>
    </lineage>
</organism>
<gene>
    <name evidence="1" type="ORF">Nepgr_030859</name>
</gene>
<sequence length="278" mass="29743">MATIGHGRGVFSSSPLSVVGRFESSLCASPSVVSSSSLLLSVDGSYPLSSNVSLVMRSFPICGSKLVLLSKALVEEDVSRMAGKSRLESSAEVEALISKGIQMWSAVLDALKSLAIRVPFFAIPRWRISQGLAVQEFVLMFCKSYGYSSESCRKIAKMMQSKPSSCVDKDASLWPLVAINFPTVKALVSNCIVTTPGAVTKHGAEDYIGVALEASNRFLSLENPIEEAHRKDPTELEDKGIDLTPVTHLQSDALGSISVNEGCLQVPGVKGLLVEPCF</sequence>
<protein>
    <submittedName>
        <fullName evidence="1">Uncharacterized protein</fullName>
    </submittedName>
</protein>
<dbReference type="AlphaFoldDB" id="A0AAD3THD7"/>
<dbReference type="Proteomes" id="UP001279734">
    <property type="component" value="Unassembled WGS sequence"/>
</dbReference>
<evidence type="ECO:0000313" key="1">
    <source>
        <dbReference type="EMBL" id="GMH29016.1"/>
    </source>
</evidence>
<comment type="caution">
    <text evidence="1">The sequence shown here is derived from an EMBL/GenBank/DDBJ whole genome shotgun (WGS) entry which is preliminary data.</text>
</comment>
<name>A0AAD3THD7_NEPGR</name>
<reference evidence="1" key="1">
    <citation type="submission" date="2023-05" db="EMBL/GenBank/DDBJ databases">
        <title>Nepenthes gracilis genome sequencing.</title>
        <authorList>
            <person name="Fukushima K."/>
        </authorList>
    </citation>
    <scope>NUCLEOTIDE SEQUENCE</scope>
    <source>
        <strain evidence="1">SING2019-196</strain>
    </source>
</reference>